<gene>
    <name evidence="6" type="ORF">QX51_02660</name>
</gene>
<evidence type="ECO:0000256" key="4">
    <source>
        <dbReference type="ARBA" id="ARBA00022840"/>
    </source>
</evidence>
<evidence type="ECO:0000259" key="5">
    <source>
        <dbReference type="PROSITE" id="PS50893"/>
    </source>
</evidence>
<dbReference type="PANTHER" id="PTHR42734:SF6">
    <property type="entry name" value="MOLYBDATE IMPORT ATP-BINDING PROTEIN MOLC"/>
    <property type="match status" value="1"/>
</dbReference>
<keyword evidence="3" id="KW-0547">Nucleotide-binding</keyword>
<keyword evidence="4 6" id="KW-0067">ATP-binding</keyword>
<dbReference type="InterPro" id="IPR003593">
    <property type="entry name" value="AAA+_ATPase"/>
</dbReference>
<dbReference type="PROSITE" id="PS00211">
    <property type="entry name" value="ABC_TRANSPORTER_1"/>
    <property type="match status" value="1"/>
</dbReference>
<dbReference type="Proteomes" id="UP000031189">
    <property type="component" value="Unassembled WGS sequence"/>
</dbReference>
<dbReference type="Pfam" id="PF00005">
    <property type="entry name" value="ABC_tran"/>
    <property type="match status" value="1"/>
</dbReference>
<comment type="caution">
    <text evidence="6">The sequence shown here is derived from an EMBL/GenBank/DDBJ whole genome shotgun (WGS) entry which is preliminary data.</text>
</comment>
<evidence type="ECO:0000256" key="3">
    <source>
        <dbReference type="ARBA" id="ARBA00022741"/>
    </source>
</evidence>
<accession>A0A0B3W7N9</accession>
<evidence type="ECO:0000313" key="7">
    <source>
        <dbReference type="Proteomes" id="UP000031189"/>
    </source>
</evidence>
<dbReference type="OrthoDB" id="9799337at2"/>
<organism evidence="6 7">
    <name type="scientific">Terrisporobacter othiniensis</name>
    <dbReference type="NCBI Taxonomy" id="1577792"/>
    <lineage>
        <taxon>Bacteria</taxon>
        <taxon>Bacillati</taxon>
        <taxon>Bacillota</taxon>
        <taxon>Clostridia</taxon>
        <taxon>Peptostreptococcales</taxon>
        <taxon>Peptostreptococcaceae</taxon>
        <taxon>Terrisporobacter</taxon>
    </lineage>
</organism>
<dbReference type="PANTHER" id="PTHR42734">
    <property type="entry name" value="METAL TRANSPORT SYSTEM ATP-BINDING PROTEIN TM_0124-RELATED"/>
    <property type="match status" value="1"/>
</dbReference>
<dbReference type="Gene3D" id="3.40.50.300">
    <property type="entry name" value="P-loop containing nucleotide triphosphate hydrolases"/>
    <property type="match status" value="1"/>
</dbReference>
<dbReference type="CDD" id="cd03214">
    <property type="entry name" value="ABC_Iron-Siderophores_B12_Hemin"/>
    <property type="match status" value="1"/>
</dbReference>
<dbReference type="SMART" id="SM00382">
    <property type="entry name" value="AAA"/>
    <property type="match status" value="1"/>
</dbReference>
<keyword evidence="2" id="KW-0813">Transport</keyword>
<feature type="domain" description="ABC transporter" evidence="5">
    <location>
        <begin position="3"/>
        <end position="237"/>
    </location>
</feature>
<protein>
    <submittedName>
        <fullName evidence="6">Iron ABC transporter ATP-binding protein</fullName>
    </submittedName>
</protein>
<dbReference type="EMBL" id="JWHR01000032">
    <property type="protein sequence ID" value="KHS58422.1"/>
    <property type="molecule type" value="Genomic_DNA"/>
</dbReference>
<evidence type="ECO:0000313" key="6">
    <source>
        <dbReference type="EMBL" id="KHS58422.1"/>
    </source>
</evidence>
<dbReference type="GO" id="GO:0016887">
    <property type="term" value="F:ATP hydrolysis activity"/>
    <property type="evidence" value="ECO:0007669"/>
    <property type="project" value="InterPro"/>
</dbReference>
<dbReference type="InterPro" id="IPR017871">
    <property type="entry name" value="ABC_transporter-like_CS"/>
</dbReference>
<dbReference type="STRING" id="1577792.QX51_02660"/>
<dbReference type="InterPro" id="IPR027417">
    <property type="entry name" value="P-loop_NTPase"/>
</dbReference>
<reference evidence="6 7" key="1">
    <citation type="submission" date="2014-12" db="EMBL/GenBank/DDBJ databases">
        <title>Draft genome sequence of Terrisporobacter sp. 08-306576, isolated from the blood culture of a bacteremia patient.</title>
        <authorList>
            <person name="Lund L.C."/>
            <person name="Sydenham T.V."/>
            <person name="Hogh S.V."/>
            <person name="Skov M.N."/>
            <person name="Kemp M."/>
            <person name="Justesen U.S."/>
        </authorList>
    </citation>
    <scope>NUCLEOTIDE SEQUENCE [LARGE SCALE GENOMIC DNA]</scope>
    <source>
        <strain evidence="6 7">08-306576</strain>
    </source>
</reference>
<dbReference type="PROSITE" id="PS50893">
    <property type="entry name" value="ABC_TRANSPORTER_2"/>
    <property type="match status" value="1"/>
</dbReference>
<sequence length="252" mass="28688">MMLKIDSLKFSYKHNAKILDDIKFDVESGECIAVLGNNGAGKSTMLKCLNRIISPQYGSVYVEEEDILKLRQGDIAKKIAYVAQKNEATKFTVFDAVLLGRKPYIKVSETRKDIEIVEDIIKRMGLEDFSLRYLDELSGGELQKVMLARALAQQPKVLLLDEPTSNLDLKNQLDVLKTVHEIAHENNISVIIVIHDLNLALRYCDKFMFLKDRKIYGYGGMEIMSPENIEEVYKVPVEVKSYNNRSIVIPLT</sequence>
<name>A0A0B3W7N9_9FIRM</name>
<dbReference type="InterPro" id="IPR003439">
    <property type="entry name" value="ABC_transporter-like_ATP-bd"/>
</dbReference>
<keyword evidence="7" id="KW-1185">Reference proteome</keyword>
<dbReference type="InterPro" id="IPR050153">
    <property type="entry name" value="Metal_Ion_Import_ABC"/>
</dbReference>
<evidence type="ECO:0000256" key="2">
    <source>
        <dbReference type="ARBA" id="ARBA00022448"/>
    </source>
</evidence>
<dbReference type="FunFam" id="3.40.50.300:FF:000134">
    <property type="entry name" value="Iron-enterobactin ABC transporter ATP-binding protein"/>
    <property type="match status" value="1"/>
</dbReference>
<proteinExistence type="inferred from homology"/>
<evidence type="ECO:0000256" key="1">
    <source>
        <dbReference type="ARBA" id="ARBA00005417"/>
    </source>
</evidence>
<comment type="similarity">
    <text evidence="1">Belongs to the ABC transporter superfamily.</text>
</comment>
<dbReference type="AlphaFoldDB" id="A0A0B3W7N9"/>
<dbReference type="SUPFAM" id="SSF52540">
    <property type="entry name" value="P-loop containing nucleoside triphosphate hydrolases"/>
    <property type="match status" value="1"/>
</dbReference>
<dbReference type="GO" id="GO:0005524">
    <property type="term" value="F:ATP binding"/>
    <property type="evidence" value="ECO:0007669"/>
    <property type="project" value="UniProtKB-KW"/>
</dbReference>